<keyword evidence="5" id="KW-0812">Transmembrane</keyword>
<proteinExistence type="predicted"/>
<feature type="transmembrane region" description="Helical" evidence="5">
    <location>
        <begin position="68"/>
        <end position="86"/>
    </location>
</feature>
<organism evidence="7 8">
    <name type="scientific">Dactylosporangium sucinum</name>
    <dbReference type="NCBI Taxonomy" id="1424081"/>
    <lineage>
        <taxon>Bacteria</taxon>
        <taxon>Bacillati</taxon>
        <taxon>Actinomycetota</taxon>
        <taxon>Actinomycetes</taxon>
        <taxon>Micromonosporales</taxon>
        <taxon>Micromonosporaceae</taxon>
        <taxon>Dactylosporangium</taxon>
    </lineage>
</organism>
<name>A0A917U1A6_9ACTN</name>
<keyword evidence="5" id="KW-0472">Membrane</keyword>
<dbReference type="Gene3D" id="3.40.50.300">
    <property type="entry name" value="P-loop containing nucleotide triphosphate hydrolases"/>
    <property type="match status" value="1"/>
</dbReference>
<evidence type="ECO:0000256" key="2">
    <source>
        <dbReference type="ARBA" id="ARBA00022840"/>
    </source>
</evidence>
<evidence type="ECO:0000313" key="7">
    <source>
        <dbReference type="EMBL" id="GGM50418.1"/>
    </source>
</evidence>
<feature type="transmembrane region" description="Helical" evidence="5">
    <location>
        <begin position="13"/>
        <end position="32"/>
    </location>
</feature>
<dbReference type="EMBL" id="BMPI01000033">
    <property type="protein sequence ID" value="GGM50418.1"/>
    <property type="molecule type" value="Genomic_DNA"/>
</dbReference>
<evidence type="ECO:0000313" key="8">
    <source>
        <dbReference type="Proteomes" id="UP000642070"/>
    </source>
</evidence>
<evidence type="ECO:0000256" key="3">
    <source>
        <dbReference type="PROSITE-ProRule" id="PRU00289"/>
    </source>
</evidence>
<keyword evidence="2 3" id="KW-0067">ATP-binding</keyword>
<dbReference type="AlphaFoldDB" id="A0A917U1A6"/>
<dbReference type="PANTHER" id="PTHR22683">
    <property type="entry name" value="SPORULATION PROTEIN RELATED"/>
    <property type="match status" value="1"/>
</dbReference>
<feature type="region of interest" description="Disordered" evidence="4">
    <location>
        <begin position="493"/>
        <end position="533"/>
    </location>
</feature>
<feature type="binding site" evidence="3">
    <location>
        <begin position="265"/>
        <end position="272"/>
    </location>
    <ligand>
        <name>ATP</name>
        <dbReference type="ChEBI" id="CHEBI:30616"/>
    </ligand>
</feature>
<keyword evidence="5" id="KW-1133">Transmembrane helix</keyword>
<dbReference type="Proteomes" id="UP000642070">
    <property type="component" value="Unassembled WGS sequence"/>
</dbReference>
<evidence type="ECO:0000256" key="1">
    <source>
        <dbReference type="ARBA" id="ARBA00022741"/>
    </source>
</evidence>
<gene>
    <name evidence="7" type="ORF">GCM10007977_060190</name>
</gene>
<dbReference type="SUPFAM" id="SSF52540">
    <property type="entry name" value="P-loop containing nucleoside triphosphate hydrolases"/>
    <property type="match status" value="1"/>
</dbReference>
<dbReference type="InterPro" id="IPR002543">
    <property type="entry name" value="FtsK_dom"/>
</dbReference>
<reference evidence="7" key="1">
    <citation type="journal article" date="2014" name="Int. J. Syst. Evol. Microbiol.">
        <title>Complete genome sequence of Corynebacterium casei LMG S-19264T (=DSM 44701T), isolated from a smear-ripened cheese.</title>
        <authorList>
            <consortium name="US DOE Joint Genome Institute (JGI-PGF)"/>
            <person name="Walter F."/>
            <person name="Albersmeier A."/>
            <person name="Kalinowski J."/>
            <person name="Ruckert C."/>
        </authorList>
    </citation>
    <scope>NUCLEOTIDE SEQUENCE</scope>
    <source>
        <strain evidence="7">JCM 19831</strain>
    </source>
</reference>
<dbReference type="InterPro" id="IPR027417">
    <property type="entry name" value="P-loop_NTPase"/>
</dbReference>
<dbReference type="Pfam" id="PF01580">
    <property type="entry name" value="FtsK_SpoIIIE"/>
    <property type="match status" value="1"/>
</dbReference>
<dbReference type="PROSITE" id="PS50901">
    <property type="entry name" value="FTSK"/>
    <property type="match status" value="1"/>
</dbReference>
<dbReference type="RefSeq" id="WP_229835975.1">
    <property type="nucleotide sequence ID" value="NZ_BMPI01000033.1"/>
</dbReference>
<evidence type="ECO:0000256" key="5">
    <source>
        <dbReference type="SAM" id="Phobius"/>
    </source>
</evidence>
<dbReference type="GO" id="GO:0051301">
    <property type="term" value="P:cell division"/>
    <property type="evidence" value="ECO:0007669"/>
    <property type="project" value="UniProtKB-KW"/>
</dbReference>
<sequence length="533" mass="60472">MKNNAPLVNFRRLSIPTPWWLVMWVVIPYLLWKALRALVKLLPILGRNWRSLALVIGAAWLWHRHGWIWLVMVLVVAAGLGGLWWWRWRRSCEQFIVLPLLAWWRRLSVYAVHWREAMTVCRLAERFDGKLTVPRLLRVRCTFATDEVLLRMPRGQNPELYHKAAANLAYSFDSRVCRVYSGRRTNPPARPGRWAPLLRAVDRVRFRDRPRLVWLVFLRRDPLRRTVPAFPVPDEPDLTALPLAVREDLETFRLRLLATHLLIVGATRAGKGSVQWSLIRALAGGLRSGLVRLWGIDGKGGVELSIGRELFSRYEYTDAAPMVTMLDELVGIMRARQDRMQGNIRVHTPTLDEPLYVLVVDELLALVALLLDVELRNRARVALALLLTQGAGLGVLVVASTQDPRKEVVELRDFFPTRIAMRLNEPNQVDLVLGDGARNRGAIADQIPADPSMRGVGYVVLDDRPEPARVRFAYVTDDEIRAMASTYAAPPVPEPVRPVSVAPTPDKPPKRTVYRPGPLLPDSLTDFLDGEAA</sequence>
<feature type="domain" description="FtsK" evidence="6">
    <location>
        <begin position="240"/>
        <end position="430"/>
    </location>
</feature>
<accession>A0A917U1A6</accession>
<keyword evidence="7" id="KW-0131">Cell cycle</keyword>
<keyword evidence="8" id="KW-1185">Reference proteome</keyword>
<protein>
    <submittedName>
        <fullName evidence="7">Hypothetical cell division FtsK/SpoIIIE protein</fullName>
    </submittedName>
</protein>
<reference evidence="7" key="2">
    <citation type="submission" date="2020-09" db="EMBL/GenBank/DDBJ databases">
        <authorList>
            <person name="Sun Q."/>
            <person name="Ohkuma M."/>
        </authorList>
    </citation>
    <scope>NUCLEOTIDE SEQUENCE</scope>
    <source>
        <strain evidence="7">JCM 19831</strain>
    </source>
</reference>
<evidence type="ECO:0000259" key="6">
    <source>
        <dbReference type="PROSITE" id="PS50901"/>
    </source>
</evidence>
<dbReference type="PANTHER" id="PTHR22683:SF41">
    <property type="entry name" value="DNA TRANSLOCASE FTSK"/>
    <property type="match status" value="1"/>
</dbReference>
<dbReference type="GO" id="GO:0003677">
    <property type="term" value="F:DNA binding"/>
    <property type="evidence" value="ECO:0007669"/>
    <property type="project" value="InterPro"/>
</dbReference>
<keyword evidence="7" id="KW-0132">Cell division</keyword>
<evidence type="ECO:0000256" key="4">
    <source>
        <dbReference type="SAM" id="MobiDB-lite"/>
    </source>
</evidence>
<keyword evidence="1 3" id="KW-0547">Nucleotide-binding</keyword>
<comment type="caution">
    <text evidence="7">The sequence shown here is derived from an EMBL/GenBank/DDBJ whole genome shotgun (WGS) entry which is preliminary data.</text>
</comment>
<dbReference type="InterPro" id="IPR050206">
    <property type="entry name" value="FtsK/SpoIIIE/SftA"/>
</dbReference>
<dbReference type="GO" id="GO:0005524">
    <property type="term" value="F:ATP binding"/>
    <property type="evidence" value="ECO:0007669"/>
    <property type="project" value="UniProtKB-UniRule"/>
</dbReference>